<dbReference type="Pfam" id="PF04055">
    <property type="entry name" value="Radical_SAM"/>
    <property type="match status" value="1"/>
</dbReference>
<evidence type="ECO:0000256" key="1">
    <source>
        <dbReference type="ARBA" id="ARBA00001966"/>
    </source>
</evidence>
<dbReference type="AlphaFoldDB" id="A0AAU9DX95"/>
<evidence type="ECO:0000256" key="5">
    <source>
        <dbReference type="ARBA" id="ARBA00023004"/>
    </source>
</evidence>
<sequence length="226" mass="26477">MKFAGIIKSSFVDYPKKVVATIFTGGCNFRCEYCHNGVLIEPKDVDLYLTEDEIIKFLKKRKNVLDGLCITGGEPTLWNGELVNFIRKIKLELGEKFLIKIDTNGSNPKFIYDNKKLIDFFAMDFKSLNYNKFSKINLDTIKESLKQLESTKDYEVRITMYPNYIKEEDFNKIAEILKDVKKIAIQQFNNKEVYMDKNMEPYKKEVLYKLKTEIENRGVLVEIRGE</sequence>
<dbReference type="SFLD" id="SFLDS00029">
    <property type="entry name" value="Radical_SAM"/>
    <property type="match status" value="1"/>
</dbReference>
<gene>
    <name evidence="8" type="ORF">HLVA_05390</name>
</gene>
<dbReference type="SFLD" id="SFLDG01094">
    <property type="entry name" value="Uncharacterised_Radical_SAM_Su"/>
    <property type="match status" value="1"/>
</dbReference>
<evidence type="ECO:0000256" key="4">
    <source>
        <dbReference type="ARBA" id="ARBA00022723"/>
    </source>
</evidence>
<dbReference type="SUPFAM" id="SSF102114">
    <property type="entry name" value="Radical SAM enzymes"/>
    <property type="match status" value="1"/>
</dbReference>
<reference evidence="8 9" key="1">
    <citation type="submission" date="2022-11" db="EMBL/GenBank/DDBJ databases">
        <title>Haliovirga abyssi gen. nov., sp. nov., a mesophilic fermentative bacterium isolated from the Iheya North hydrothermal field and the proposal of Haliovirgaceae fam. nov.</title>
        <authorList>
            <person name="Miyazaki U."/>
            <person name="Tame A."/>
            <person name="Miyazaki J."/>
            <person name="Takai K."/>
            <person name="Sawayama S."/>
            <person name="Kitajima M."/>
            <person name="Okamoto A."/>
            <person name="Nakagawa S."/>
        </authorList>
    </citation>
    <scope>NUCLEOTIDE SEQUENCE [LARGE SCALE GENOMIC DNA]</scope>
    <source>
        <strain evidence="8 9">IC12</strain>
    </source>
</reference>
<dbReference type="InterPro" id="IPR013785">
    <property type="entry name" value="Aldolase_TIM"/>
</dbReference>
<dbReference type="InterPro" id="IPR012840">
    <property type="entry name" value="NrdG2"/>
</dbReference>
<evidence type="ECO:0000313" key="9">
    <source>
        <dbReference type="Proteomes" id="UP001321582"/>
    </source>
</evidence>
<name>A0AAU9DX95_9FUSO</name>
<comment type="cofactor">
    <cofactor evidence="1">
        <name>[4Fe-4S] cluster</name>
        <dbReference type="ChEBI" id="CHEBI:49883"/>
    </cofactor>
</comment>
<dbReference type="GO" id="GO:0051539">
    <property type="term" value="F:4 iron, 4 sulfur cluster binding"/>
    <property type="evidence" value="ECO:0007669"/>
    <property type="project" value="UniProtKB-KW"/>
</dbReference>
<proteinExistence type="predicted"/>
<keyword evidence="2" id="KW-0004">4Fe-4S</keyword>
<dbReference type="NCBIfam" id="TIGR02495">
    <property type="entry name" value="NrdG2"/>
    <property type="match status" value="1"/>
</dbReference>
<keyword evidence="5" id="KW-0408">Iron</keyword>
<evidence type="ECO:0000313" key="8">
    <source>
        <dbReference type="EMBL" id="BDU49970.1"/>
    </source>
</evidence>
<dbReference type="PROSITE" id="PS51918">
    <property type="entry name" value="RADICAL_SAM"/>
    <property type="match status" value="1"/>
</dbReference>
<dbReference type="InterPro" id="IPR058240">
    <property type="entry name" value="rSAM_sf"/>
</dbReference>
<accession>A0AAU9DX95</accession>
<dbReference type="PANTHER" id="PTHR30352:SF13">
    <property type="entry name" value="GLYCYL-RADICAL ENZYME ACTIVATING ENZYME YJJW-RELATED"/>
    <property type="match status" value="1"/>
</dbReference>
<dbReference type="Gene3D" id="3.20.20.70">
    <property type="entry name" value="Aldolase class I"/>
    <property type="match status" value="1"/>
</dbReference>
<dbReference type="PANTHER" id="PTHR30352">
    <property type="entry name" value="PYRUVATE FORMATE-LYASE-ACTIVATING ENZYME"/>
    <property type="match status" value="1"/>
</dbReference>
<dbReference type="InterPro" id="IPR034457">
    <property type="entry name" value="Organic_radical-activating"/>
</dbReference>
<dbReference type="GO" id="GO:0046872">
    <property type="term" value="F:metal ion binding"/>
    <property type="evidence" value="ECO:0007669"/>
    <property type="project" value="UniProtKB-KW"/>
</dbReference>
<dbReference type="EMBL" id="AP027059">
    <property type="protein sequence ID" value="BDU49970.1"/>
    <property type="molecule type" value="Genomic_DNA"/>
</dbReference>
<evidence type="ECO:0000256" key="6">
    <source>
        <dbReference type="ARBA" id="ARBA00023014"/>
    </source>
</evidence>
<keyword evidence="3" id="KW-0949">S-adenosyl-L-methionine</keyword>
<keyword evidence="4" id="KW-0479">Metal-binding</keyword>
<keyword evidence="9" id="KW-1185">Reference proteome</keyword>
<evidence type="ECO:0000256" key="3">
    <source>
        <dbReference type="ARBA" id="ARBA00022691"/>
    </source>
</evidence>
<organism evidence="8 9">
    <name type="scientific">Haliovirga abyssi</name>
    <dbReference type="NCBI Taxonomy" id="2996794"/>
    <lineage>
        <taxon>Bacteria</taxon>
        <taxon>Fusobacteriati</taxon>
        <taxon>Fusobacteriota</taxon>
        <taxon>Fusobacteriia</taxon>
        <taxon>Fusobacteriales</taxon>
        <taxon>Haliovirgaceae</taxon>
        <taxon>Haliovirga</taxon>
    </lineage>
</organism>
<dbReference type="RefSeq" id="WP_307904908.1">
    <property type="nucleotide sequence ID" value="NZ_AP027059.1"/>
</dbReference>
<protein>
    <submittedName>
        <fullName evidence="8">Anaerobic ribonucleoside-triphosphate reductase activating protein</fullName>
    </submittedName>
</protein>
<dbReference type="CDD" id="cd01335">
    <property type="entry name" value="Radical_SAM"/>
    <property type="match status" value="1"/>
</dbReference>
<dbReference type="GO" id="GO:0003824">
    <property type="term" value="F:catalytic activity"/>
    <property type="evidence" value="ECO:0007669"/>
    <property type="project" value="InterPro"/>
</dbReference>
<dbReference type="KEGG" id="haby:HLVA_05390"/>
<dbReference type="InterPro" id="IPR007197">
    <property type="entry name" value="rSAM"/>
</dbReference>
<feature type="domain" description="Radical SAM core" evidence="7">
    <location>
        <begin position="12"/>
        <end position="226"/>
    </location>
</feature>
<dbReference type="Proteomes" id="UP001321582">
    <property type="component" value="Chromosome"/>
</dbReference>
<evidence type="ECO:0000259" key="7">
    <source>
        <dbReference type="PROSITE" id="PS51918"/>
    </source>
</evidence>
<evidence type="ECO:0000256" key="2">
    <source>
        <dbReference type="ARBA" id="ARBA00022485"/>
    </source>
</evidence>
<keyword evidence="6" id="KW-0411">Iron-sulfur</keyword>